<keyword evidence="1" id="KW-1133">Transmembrane helix</keyword>
<name>A0AAI9ZYL5_9PEZI</name>
<organism evidence="2 3">
    <name type="scientific">Colletotrichum phormii</name>
    <dbReference type="NCBI Taxonomy" id="359342"/>
    <lineage>
        <taxon>Eukaryota</taxon>
        <taxon>Fungi</taxon>
        <taxon>Dikarya</taxon>
        <taxon>Ascomycota</taxon>
        <taxon>Pezizomycotina</taxon>
        <taxon>Sordariomycetes</taxon>
        <taxon>Hypocreomycetidae</taxon>
        <taxon>Glomerellales</taxon>
        <taxon>Glomerellaceae</taxon>
        <taxon>Colletotrichum</taxon>
        <taxon>Colletotrichum acutatum species complex</taxon>
    </lineage>
</organism>
<dbReference type="Pfam" id="PF11374">
    <property type="entry name" value="DUF3176"/>
    <property type="match status" value="1"/>
</dbReference>
<feature type="transmembrane region" description="Helical" evidence="1">
    <location>
        <begin position="50"/>
        <end position="72"/>
    </location>
</feature>
<dbReference type="RefSeq" id="XP_060449246.1">
    <property type="nucleotide sequence ID" value="XM_060583103.1"/>
</dbReference>
<accession>A0AAI9ZYL5</accession>
<evidence type="ECO:0000313" key="3">
    <source>
        <dbReference type="Proteomes" id="UP001243989"/>
    </source>
</evidence>
<dbReference type="PANTHER" id="PTHR35394">
    <property type="entry name" value="DUF3176 DOMAIN-CONTAINING PROTEIN"/>
    <property type="match status" value="1"/>
</dbReference>
<dbReference type="Proteomes" id="UP001243989">
    <property type="component" value="Unassembled WGS sequence"/>
</dbReference>
<comment type="caution">
    <text evidence="2">The sequence shown here is derived from an EMBL/GenBank/DDBJ whole genome shotgun (WGS) entry which is preliminary data.</text>
</comment>
<dbReference type="AlphaFoldDB" id="A0AAI9ZYL5"/>
<evidence type="ECO:0000313" key="2">
    <source>
        <dbReference type="EMBL" id="KAK1640639.1"/>
    </source>
</evidence>
<gene>
    <name evidence="2" type="ORF">BDP81DRAFT_296806</name>
</gene>
<evidence type="ECO:0000256" key="1">
    <source>
        <dbReference type="SAM" id="Phobius"/>
    </source>
</evidence>
<proteinExistence type="predicted"/>
<protein>
    <submittedName>
        <fullName evidence="2">Uncharacterized protein</fullName>
    </submittedName>
</protein>
<keyword evidence="3" id="KW-1185">Reference proteome</keyword>
<dbReference type="InterPro" id="IPR021514">
    <property type="entry name" value="DUF3176"/>
</dbReference>
<dbReference type="GeneID" id="85467965"/>
<dbReference type="PANTHER" id="PTHR35394:SF5">
    <property type="entry name" value="DUF3176 DOMAIN-CONTAINING PROTEIN"/>
    <property type="match status" value="1"/>
</dbReference>
<feature type="non-terminal residue" evidence="2">
    <location>
        <position position="163"/>
    </location>
</feature>
<keyword evidence="1" id="KW-0472">Membrane</keyword>
<keyword evidence="1" id="KW-0812">Transmembrane</keyword>
<dbReference type="EMBL" id="JAHMHQ010000004">
    <property type="protein sequence ID" value="KAK1640639.1"/>
    <property type="molecule type" value="Genomic_DNA"/>
</dbReference>
<sequence>MIPVSTALSQSKFTWFLKPKPLYDFCLLDQASRGAWGSMKLLSRLRFKHTVTIGAILMIVSILSSPVTQLAISYPLRNSTAYGEEATVLTIDKISGDSADMASLVEIASLKATMPDSGSFEVPAPPHKATCSTGNCNFSPYQSLGVCVDTVNITSKLRIKLSD</sequence>
<reference evidence="2" key="1">
    <citation type="submission" date="2021-06" db="EMBL/GenBank/DDBJ databases">
        <title>Comparative genomics, transcriptomics and evolutionary studies reveal genomic signatures of adaptation to plant cell wall in hemibiotrophic fungi.</title>
        <authorList>
            <consortium name="DOE Joint Genome Institute"/>
            <person name="Baroncelli R."/>
            <person name="Diaz J.F."/>
            <person name="Benocci T."/>
            <person name="Peng M."/>
            <person name="Battaglia E."/>
            <person name="Haridas S."/>
            <person name="Andreopoulos W."/>
            <person name="Labutti K."/>
            <person name="Pangilinan J."/>
            <person name="Floch G.L."/>
            <person name="Makela M.R."/>
            <person name="Henrissat B."/>
            <person name="Grigoriev I.V."/>
            <person name="Crouch J.A."/>
            <person name="De Vries R.P."/>
            <person name="Sukno S.A."/>
            <person name="Thon M.R."/>
        </authorList>
    </citation>
    <scope>NUCLEOTIDE SEQUENCE</scope>
    <source>
        <strain evidence="2">CBS 102054</strain>
    </source>
</reference>